<keyword evidence="5 8" id="KW-0812">Transmembrane</keyword>
<dbReference type="RefSeq" id="WP_009526385.1">
    <property type="nucleotide sequence ID" value="NZ_JBQMYZ010000002.1"/>
</dbReference>
<feature type="transmembrane region" description="Helical" evidence="8">
    <location>
        <begin position="283"/>
        <end position="304"/>
    </location>
</feature>
<keyword evidence="3" id="KW-0813">Transport</keyword>
<evidence type="ECO:0000256" key="8">
    <source>
        <dbReference type="SAM" id="Phobius"/>
    </source>
</evidence>
<feature type="transmembrane region" description="Helical" evidence="8">
    <location>
        <begin position="170"/>
        <end position="188"/>
    </location>
</feature>
<evidence type="ECO:0000256" key="3">
    <source>
        <dbReference type="ARBA" id="ARBA00022448"/>
    </source>
</evidence>
<evidence type="ECO:0000313" key="9">
    <source>
        <dbReference type="EMBL" id="EHL14494.1"/>
    </source>
</evidence>
<feature type="transmembrane region" description="Helical" evidence="8">
    <location>
        <begin position="68"/>
        <end position="91"/>
    </location>
</feature>
<evidence type="ECO:0000256" key="4">
    <source>
        <dbReference type="ARBA" id="ARBA00022475"/>
    </source>
</evidence>
<feature type="transmembrane region" description="Helical" evidence="8">
    <location>
        <begin position="37"/>
        <end position="56"/>
    </location>
</feature>
<name>G9X1C5_9FIRM</name>
<dbReference type="Proteomes" id="UP000006437">
    <property type="component" value="Unassembled WGS sequence"/>
</dbReference>
<comment type="similarity">
    <text evidence="2">Belongs to the auxin efflux carrier (TC 2.A.69) family.</text>
</comment>
<evidence type="ECO:0000256" key="5">
    <source>
        <dbReference type="ARBA" id="ARBA00022692"/>
    </source>
</evidence>
<dbReference type="HOGENOM" id="CLU_056175_3_0_9"/>
<comment type="caution">
    <text evidence="9">The sequence shown here is derived from an EMBL/GenBank/DDBJ whole genome shotgun (WGS) entry which is preliminary data.</text>
</comment>
<evidence type="ECO:0008006" key="11">
    <source>
        <dbReference type="Google" id="ProtNLM"/>
    </source>
</evidence>
<reference evidence="9 10" key="1">
    <citation type="submission" date="2011-08" db="EMBL/GenBank/DDBJ databases">
        <title>The Genome Sequence of Eubacteriaceae bacterium ACC19a.</title>
        <authorList>
            <consortium name="The Broad Institute Genome Sequencing Platform"/>
            <person name="Earl A."/>
            <person name="Ward D."/>
            <person name="Feldgarden M."/>
            <person name="Gevers D."/>
            <person name="Sizova M."/>
            <person name="Hazen A."/>
            <person name="Epstein S."/>
            <person name="Young S.K."/>
            <person name="Zeng Q."/>
            <person name="Gargeya S."/>
            <person name="Fitzgerald M."/>
            <person name="Haas B."/>
            <person name="Abouelleil A."/>
            <person name="Alvarado L."/>
            <person name="Arachchi H.M."/>
            <person name="Berlin A."/>
            <person name="Brown A."/>
            <person name="Chapman S.B."/>
            <person name="Chen Z."/>
            <person name="Dunbar C."/>
            <person name="Freedman E."/>
            <person name="Gearin G."/>
            <person name="Gellesch M."/>
            <person name="Goldberg J."/>
            <person name="Griggs A."/>
            <person name="Gujja S."/>
            <person name="Heiman D."/>
            <person name="Howarth C."/>
            <person name="Larson L."/>
            <person name="Lui A."/>
            <person name="MacDonald P.J.P."/>
            <person name="Montmayeur A."/>
            <person name="Murphy C."/>
            <person name="Neiman D."/>
            <person name="Pearson M."/>
            <person name="Priest M."/>
            <person name="Roberts A."/>
            <person name="Saif S."/>
            <person name="Shea T."/>
            <person name="Shenoy N."/>
            <person name="Sisk P."/>
            <person name="Stolte C."/>
            <person name="Sykes S."/>
            <person name="Wortman J."/>
            <person name="Nusbaum C."/>
            <person name="Birren B."/>
        </authorList>
    </citation>
    <scope>NUCLEOTIDE SEQUENCE [LARGE SCALE GENOMIC DNA]</scope>
    <source>
        <strain evidence="9 10">ACC19a</strain>
    </source>
</reference>
<dbReference type="GO" id="GO:0055085">
    <property type="term" value="P:transmembrane transport"/>
    <property type="evidence" value="ECO:0007669"/>
    <property type="project" value="InterPro"/>
</dbReference>
<dbReference type="BioCyc" id="EBAC796937-HMP:GMGH-2197-MONOMER"/>
<feature type="transmembrane region" description="Helical" evidence="8">
    <location>
        <begin position="194"/>
        <end position="214"/>
    </location>
</feature>
<feature type="transmembrane region" description="Helical" evidence="8">
    <location>
        <begin position="127"/>
        <end position="149"/>
    </location>
</feature>
<evidence type="ECO:0000256" key="7">
    <source>
        <dbReference type="ARBA" id="ARBA00023136"/>
    </source>
</evidence>
<dbReference type="InterPro" id="IPR004776">
    <property type="entry name" value="Mem_transp_PIN-like"/>
</dbReference>
<dbReference type="Pfam" id="PF03547">
    <property type="entry name" value="Mem_trans"/>
    <property type="match status" value="1"/>
</dbReference>
<dbReference type="PANTHER" id="PTHR36838">
    <property type="entry name" value="AUXIN EFFLUX CARRIER FAMILY PROTEIN"/>
    <property type="match status" value="1"/>
</dbReference>
<evidence type="ECO:0000313" key="10">
    <source>
        <dbReference type="Proteomes" id="UP000006437"/>
    </source>
</evidence>
<gene>
    <name evidence="9" type="ORF">HMPREF9629_02169</name>
</gene>
<evidence type="ECO:0000256" key="2">
    <source>
        <dbReference type="ARBA" id="ARBA00010145"/>
    </source>
</evidence>
<dbReference type="InterPro" id="IPR038770">
    <property type="entry name" value="Na+/solute_symporter_sf"/>
</dbReference>
<keyword evidence="7 8" id="KW-0472">Membrane</keyword>
<sequence>MESFYIAFNAVAPISFLVIFGYYLKEKKYLAKETISNLNKLCFNIFLPVLTFSNILHTNVREIFDIKLFIYVFISIIAMVVALSMIVPFIEPDSKKQGALIQGIYRSNFVILGIPLTNHIAGNAGAFVASILIMVVIPMYNMLAVIVLATHSGRNTDLKNVLKEIIRNPLIIASILAIILSLLNVKVPQFVDKIILDLAKIGGVLPMIMLGSMLDFKKISSNIRNIFIGVFGRLILMPLIFLTIAIALGFSSEKIVTLIAMYCAPTAVSSALMAEQMGCDYELAAQIIIFTTVISCFTIFLWVFTLDFLKFI</sequence>
<dbReference type="AlphaFoldDB" id="G9X1C5"/>
<evidence type="ECO:0000256" key="1">
    <source>
        <dbReference type="ARBA" id="ARBA00004651"/>
    </source>
</evidence>
<feature type="transmembrane region" description="Helical" evidence="8">
    <location>
        <begin position="255"/>
        <end position="274"/>
    </location>
</feature>
<dbReference type="Gene3D" id="1.20.1530.20">
    <property type="match status" value="1"/>
</dbReference>
<feature type="transmembrane region" description="Helical" evidence="8">
    <location>
        <begin position="226"/>
        <end position="249"/>
    </location>
</feature>
<accession>G9X1C5</accession>
<comment type="subcellular location">
    <subcellularLocation>
        <location evidence="1">Cell membrane</location>
        <topology evidence="1">Multi-pass membrane protein</topology>
    </subcellularLocation>
</comment>
<evidence type="ECO:0000256" key="6">
    <source>
        <dbReference type="ARBA" id="ARBA00022989"/>
    </source>
</evidence>
<dbReference type="EMBL" id="AFZE01000029">
    <property type="protein sequence ID" value="EHL14494.1"/>
    <property type="molecule type" value="Genomic_DNA"/>
</dbReference>
<feature type="transmembrane region" description="Helical" evidence="8">
    <location>
        <begin position="6"/>
        <end position="25"/>
    </location>
</feature>
<dbReference type="PANTHER" id="PTHR36838:SF4">
    <property type="entry name" value="AUXIN EFFLUX CARRIER FAMILY PROTEIN"/>
    <property type="match status" value="1"/>
</dbReference>
<keyword evidence="6 8" id="KW-1133">Transmembrane helix</keyword>
<organism evidence="9 10">
    <name type="scientific">Peptoanaerobacter stomatis</name>
    <dbReference type="NCBI Taxonomy" id="796937"/>
    <lineage>
        <taxon>Bacteria</taxon>
        <taxon>Bacillati</taxon>
        <taxon>Bacillota</taxon>
        <taxon>Clostridia</taxon>
        <taxon>Peptostreptococcales</taxon>
        <taxon>Filifactoraceae</taxon>
        <taxon>Peptoanaerobacter</taxon>
    </lineage>
</organism>
<protein>
    <recommendedName>
        <fullName evidence="11">Transporter, auxin efflux carrier domain protein</fullName>
    </recommendedName>
</protein>
<keyword evidence="4" id="KW-1003">Cell membrane</keyword>
<dbReference type="GO" id="GO:0005886">
    <property type="term" value="C:plasma membrane"/>
    <property type="evidence" value="ECO:0007669"/>
    <property type="project" value="UniProtKB-SubCell"/>
</dbReference>
<proteinExistence type="inferred from homology"/>